<accession>A0A2G5SAA9</accession>
<reference evidence="3" key="1">
    <citation type="submission" date="2017-10" db="EMBL/GenBank/DDBJ databases">
        <title>Rapid genome shrinkage in a self-fertile nematode reveals novel sperm competition proteins.</title>
        <authorList>
            <person name="Yin D."/>
            <person name="Schwarz E.M."/>
            <person name="Thomas C.G."/>
            <person name="Felde R.L."/>
            <person name="Korf I.F."/>
            <person name="Cutter A.D."/>
            <person name="Schartner C.M."/>
            <person name="Ralston E.J."/>
            <person name="Meyer B.J."/>
            <person name="Haag E.S."/>
        </authorList>
    </citation>
    <scope>NUCLEOTIDE SEQUENCE [LARGE SCALE GENOMIC DNA]</scope>
    <source>
        <strain evidence="3">JU1422</strain>
    </source>
</reference>
<evidence type="ECO:0000313" key="1">
    <source>
        <dbReference type="EMBL" id="PIC11831.1"/>
    </source>
</evidence>
<keyword evidence="3" id="KW-1185">Reference proteome</keyword>
<protein>
    <submittedName>
        <fullName evidence="1">Uncharacterized protein</fullName>
    </submittedName>
</protein>
<gene>
    <name evidence="1" type="ORF">B9Z55_028825</name>
    <name evidence="2" type="ORF">B9Z55_028829</name>
</gene>
<dbReference type="AlphaFoldDB" id="A0A2G5SAA9"/>
<dbReference type="EMBL" id="PDUG01000040">
    <property type="protein sequence ID" value="PIC11838.1"/>
    <property type="molecule type" value="Genomic_DNA"/>
</dbReference>
<proteinExistence type="predicted"/>
<organism evidence="1 3">
    <name type="scientific">Caenorhabditis nigoni</name>
    <dbReference type="NCBI Taxonomy" id="1611254"/>
    <lineage>
        <taxon>Eukaryota</taxon>
        <taxon>Metazoa</taxon>
        <taxon>Ecdysozoa</taxon>
        <taxon>Nematoda</taxon>
        <taxon>Chromadorea</taxon>
        <taxon>Rhabditida</taxon>
        <taxon>Rhabditina</taxon>
        <taxon>Rhabditomorpha</taxon>
        <taxon>Rhabditoidea</taxon>
        <taxon>Rhabditidae</taxon>
        <taxon>Peloderinae</taxon>
        <taxon>Caenorhabditis</taxon>
    </lineage>
</organism>
<evidence type="ECO:0000313" key="2">
    <source>
        <dbReference type="EMBL" id="PIC11838.1"/>
    </source>
</evidence>
<name>A0A2G5SAA9_9PELO</name>
<evidence type="ECO:0000313" key="3">
    <source>
        <dbReference type="Proteomes" id="UP000230233"/>
    </source>
</evidence>
<dbReference type="Proteomes" id="UP000230233">
    <property type="component" value="Unassembled WGS sequence"/>
</dbReference>
<reference evidence="1" key="2">
    <citation type="journal article" date="2018" name="Science">
        <title>Rapid genome shrinkage in a self-fertile nematode reveals sperm competition proteins.</title>
        <authorList>
            <person name="Yin D."/>
            <person name="Schwarz E.M."/>
            <person name="Thomas C.G."/>
            <person name="Felde R.L."/>
            <person name="Korf I.F."/>
            <person name="Cutter A.D."/>
            <person name="Schartner C.M."/>
            <person name="Ralston E.J."/>
            <person name="Meyer B.J."/>
            <person name="Haag E.S."/>
        </authorList>
    </citation>
    <scope>NUCLEOTIDE SEQUENCE</scope>
    <source>
        <strain evidence="1">JU1422</strain>
    </source>
</reference>
<comment type="caution">
    <text evidence="1">The sequence shown here is derived from an EMBL/GenBank/DDBJ whole genome shotgun (WGS) entry which is preliminary data.</text>
</comment>
<dbReference type="EMBL" id="PDUG01000040">
    <property type="protein sequence ID" value="PIC11831.1"/>
    <property type="molecule type" value="Genomic_DNA"/>
</dbReference>
<sequence>MSLQSLQPGHASGHAYPDSPYISIEKRLKRLERKCNCSLEVLQERGFQEHYSIHIEGDEDANDLEKVYEVIDKVLFKLMDKEYERSESPEHYWYLFSAEIRNVEGFGRKLYELGNCLGIYAYQHGKHVSTPIHFVGSPDQLRGIREISEWTVARLTVRNVEIDGCKELETIGNSEESVEITYFKDFEREWRAMAFNYFSIFVIPDD</sequence>